<gene>
    <name evidence="1" type="ORF">MELS_1442</name>
</gene>
<protein>
    <submittedName>
        <fullName evidence="1">Uncharacterized protein</fullName>
    </submittedName>
</protein>
<organism evidence="1 2">
    <name type="scientific">Megasphaera elsdenii DSM 20460</name>
    <dbReference type="NCBI Taxonomy" id="1064535"/>
    <lineage>
        <taxon>Bacteria</taxon>
        <taxon>Bacillati</taxon>
        <taxon>Bacillota</taxon>
        <taxon>Negativicutes</taxon>
        <taxon>Veillonellales</taxon>
        <taxon>Veillonellaceae</taxon>
        <taxon>Megasphaera</taxon>
    </lineage>
</organism>
<dbReference type="AlphaFoldDB" id="G0VQD5"/>
<dbReference type="EMBL" id="HE576794">
    <property type="protein sequence ID" value="CCC73663.1"/>
    <property type="molecule type" value="Genomic_DNA"/>
</dbReference>
<name>G0VQD5_MEGEL</name>
<evidence type="ECO:0000313" key="2">
    <source>
        <dbReference type="Proteomes" id="UP000010111"/>
    </source>
</evidence>
<sequence>MTKVTSLRRTMKMNRGFRRAALWDGPYEAVCGPP</sequence>
<dbReference type="Proteomes" id="UP000010111">
    <property type="component" value="Chromosome"/>
</dbReference>
<accession>G0VQD5</accession>
<evidence type="ECO:0000313" key="1">
    <source>
        <dbReference type="EMBL" id="CCC73663.1"/>
    </source>
</evidence>
<keyword evidence="2" id="KW-1185">Reference proteome</keyword>
<proteinExistence type="predicted"/>
<reference evidence="1 2" key="1">
    <citation type="journal article" date="2011" name="J. Bacteriol.">
        <title>Genome Sequence of the Ruminal Bacterium Megasphaera elsdenii.</title>
        <authorList>
            <person name="Marx H."/>
            <person name="Graf A.B."/>
            <person name="Tatto N."/>
            <person name="Thallinger G.G."/>
            <person name="Mattanovich D."/>
            <person name="Sauer M."/>
        </authorList>
    </citation>
    <scope>NUCLEOTIDE SEQUENCE [LARGE SCALE GENOMIC DNA]</scope>
    <source>
        <strain evidence="1 2">DSM 20460</strain>
    </source>
</reference>
<dbReference type="HOGENOM" id="CLU_3374576_0_0_9"/>
<dbReference type="KEGG" id="med:MELS_1442"/>